<name>A0AAJ8BXK5_ASPNG</name>
<accession>A0AAJ8BXK5</accession>
<organism evidence="2">
    <name type="scientific">Aspergillus niger</name>
    <dbReference type="NCBI Taxonomy" id="5061"/>
    <lineage>
        <taxon>Eukaryota</taxon>
        <taxon>Fungi</taxon>
        <taxon>Dikarya</taxon>
        <taxon>Ascomycota</taxon>
        <taxon>Pezizomycotina</taxon>
        <taxon>Eurotiomycetes</taxon>
        <taxon>Eurotiomycetidae</taxon>
        <taxon>Eurotiales</taxon>
        <taxon>Aspergillaceae</taxon>
        <taxon>Aspergillus</taxon>
        <taxon>Aspergillus subgen. Circumdati</taxon>
    </lineage>
</organism>
<dbReference type="KEGG" id="ang:An03g04270"/>
<keyword evidence="1" id="KW-1133">Transmembrane helix</keyword>
<dbReference type="VEuPathDB" id="FungiDB:An03g04270"/>
<feature type="transmembrane region" description="Helical" evidence="1">
    <location>
        <begin position="6"/>
        <end position="27"/>
    </location>
</feature>
<feature type="transmembrane region" description="Helical" evidence="1">
    <location>
        <begin position="64"/>
        <end position="91"/>
    </location>
</feature>
<feature type="transmembrane region" description="Helical" evidence="1">
    <location>
        <begin position="34"/>
        <end position="58"/>
    </location>
</feature>
<protein>
    <submittedName>
        <fullName evidence="2">Uncharacterized protein</fullName>
    </submittedName>
</protein>
<reference evidence="2" key="2">
    <citation type="submission" date="2025-08" db="UniProtKB">
        <authorList>
            <consortium name="RefSeq"/>
        </authorList>
    </citation>
    <scope>IDENTIFICATION</scope>
</reference>
<dbReference type="AlphaFoldDB" id="A0AAJ8BXK5"/>
<keyword evidence="1" id="KW-0812">Transmembrane</keyword>
<gene>
    <name evidence="2" type="ORF">An03g04270</name>
</gene>
<keyword evidence="1" id="KW-0472">Membrane</keyword>
<evidence type="ECO:0000256" key="1">
    <source>
        <dbReference type="SAM" id="Phobius"/>
    </source>
</evidence>
<proteinExistence type="predicted"/>
<sequence>MNLAVIPMIPITLTALIGIITIPILFLASIPIALFVFGTAICGCIAVVVFGLFSMFVISPVLLVVAAIVWTCVIAYRSCKLVFVIIFGLVVDRGFTGKGLLIAGRTIEGLSMDMGPVLLASLYGIPMIIIVLGVISGIGHALAAFSTHAMDIVVYAWLWFMMSMLIMFGNFSVLLERFRRLGR</sequence>
<dbReference type="RefSeq" id="XP_059605237.1">
    <property type="nucleotide sequence ID" value="XM_059747066.1"/>
</dbReference>
<feature type="transmembrane region" description="Helical" evidence="1">
    <location>
        <begin position="117"/>
        <end position="142"/>
    </location>
</feature>
<evidence type="ECO:0000313" key="2">
    <source>
        <dbReference type="RefSeq" id="XP_059605237.1"/>
    </source>
</evidence>
<dbReference type="GeneID" id="84590713"/>
<feature type="transmembrane region" description="Helical" evidence="1">
    <location>
        <begin position="154"/>
        <end position="175"/>
    </location>
</feature>
<reference evidence="2" key="1">
    <citation type="submission" date="2025-02" db="EMBL/GenBank/DDBJ databases">
        <authorList>
            <consortium name="NCBI Genome Project"/>
        </authorList>
    </citation>
    <scope>NUCLEOTIDE SEQUENCE</scope>
</reference>